<keyword evidence="11" id="KW-1185">Reference proteome</keyword>
<protein>
    <recommendedName>
        <fullName evidence="4">Flagellar hook-associated protein 1</fullName>
    </recommendedName>
</protein>
<dbReference type="OrthoDB" id="7181295at2"/>
<evidence type="ECO:0000256" key="2">
    <source>
        <dbReference type="ARBA" id="ARBA00004613"/>
    </source>
</evidence>
<evidence type="ECO:0000256" key="3">
    <source>
        <dbReference type="ARBA" id="ARBA00009677"/>
    </source>
</evidence>
<accession>A0A328AZW6</accession>
<dbReference type="PRINTS" id="PR01005">
    <property type="entry name" value="FLGHOOKAP1"/>
</dbReference>
<dbReference type="GO" id="GO:0005576">
    <property type="term" value="C:extracellular region"/>
    <property type="evidence" value="ECO:0007669"/>
    <property type="project" value="UniProtKB-SubCell"/>
</dbReference>
<keyword evidence="5" id="KW-0964">Secreted</keyword>
<dbReference type="PANTHER" id="PTHR30033:SF2">
    <property type="entry name" value="FLAGELLAR HOOK PROTEIN"/>
    <property type="match status" value="1"/>
</dbReference>
<name>A0A328AZW6_9CAUL</name>
<feature type="domain" description="Flagellar basal-body/hook protein C-terminal" evidence="8">
    <location>
        <begin position="661"/>
        <end position="698"/>
    </location>
</feature>
<comment type="subcellular location">
    <subcellularLocation>
        <location evidence="1">Bacterial flagellum basal body</location>
    </subcellularLocation>
    <subcellularLocation>
        <location evidence="2">Secreted</location>
    </subcellularLocation>
</comment>
<dbReference type="NCBIfam" id="TIGR02492">
    <property type="entry name" value="flgK_ends"/>
    <property type="match status" value="1"/>
</dbReference>
<evidence type="ECO:0000259" key="9">
    <source>
        <dbReference type="Pfam" id="PF22638"/>
    </source>
</evidence>
<dbReference type="Pfam" id="PF06429">
    <property type="entry name" value="Flg_bbr_C"/>
    <property type="match status" value="1"/>
</dbReference>
<evidence type="ECO:0000259" key="8">
    <source>
        <dbReference type="Pfam" id="PF06429"/>
    </source>
</evidence>
<comment type="caution">
    <text evidence="10">The sequence shown here is derived from an EMBL/GenBank/DDBJ whole genome shotgun (WGS) entry which is preliminary data.</text>
</comment>
<dbReference type="Proteomes" id="UP000249842">
    <property type="component" value="Unassembled WGS sequence"/>
</dbReference>
<reference evidence="11" key="1">
    <citation type="submission" date="2018-05" db="EMBL/GenBank/DDBJ databases">
        <authorList>
            <person name="Li X."/>
        </authorList>
    </citation>
    <scope>NUCLEOTIDE SEQUENCE [LARGE SCALE GENOMIC DNA]</scope>
    <source>
        <strain evidence="11">HKS-05</strain>
    </source>
</reference>
<dbReference type="GO" id="GO:0009424">
    <property type="term" value="C:bacterial-type flagellum hook"/>
    <property type="evidence" value="ECO:0007669"/>
    <property type="project" value="InterPro"/>
</dbReference>
<comment type="similarity">
    <text evidence="3">Belongs to the flagella basal body rod proteins family.</text>
</comment>
<evidence type="ECO:0000313" key="11">
    <source>
        <dbReference type="Proteomes" id="UP000249842"/>
    </source>
</evidence>
<dbReference type="InterPro" id="IPR019776">
    <property type="entry name" value="Flagellar_basal_body_rod_CS"/>
</dbReference>
<proteinExistence type="inferred from homology"/>
<organism evidence="10 11">
    <name type="scientific">Phenylobacterium hankyongense</name>
    <dbReference type="NCBI Taxonomy" id="1813876"/>
    <lineage>
        <taxon>Bacteria</taxon>
        <taxon>Pseudomonadati</taxon>
        <taxon>Pseudomonadota</taxon>
        <taxon>Alphaproteobacteria</taxon>
        <taxon>Caulobacterales</taxon>
        <taxon>Caulobacteraceae</taxon>
        <taxon>Phenylobacterium</taxon>
    </lineage>
</organism>
<dbReference type="InterPro" id="IPR002371">
    <property type="entry name" value="FlgK"/>
</dbReference>
<dbReference type="RefSeq" id="WP_111457766.1">
    <property type="nucleotide sequence ID" value="NZ_QFYP01000001.1"/>
</dbReference>
<dbReference type="InterPro" id="IPR053927">
    <property type="entry name" value="FlgK_helical"/>
</dbReference>
<dbReference type="GO" id="GO:0009425">
    <property type="term" value="C:bacterial-type flagellum basal body"/>
    <property type="evidence" value="ECO:0007669"/>
    <property type="project" value="UniProtKB-SubCell"/>
</dbReference>
<evidence type="ECO:0000259" key="7">
    <source>
        <dbReference type="Pfam" id="PF00460"/>
    </source>
</evidence>
<sequence>MSLGITLKTATSGLMAAQAGLRAVSDNIANVNTPGYVRKTVDQRPMVVNGTGMGVEVTGISRVTDQYLQLASLTATSDASRWDVYSSTLDNAQSLYGDPSSNSFFFNRLDDVYSAFATSANDPSSTLLRTQSLSAVQNFIGDAQRINNQVVQLGQTMDSQIQTDVSRANDLLAQINRLNSDITRAKLVDQDASGSENIQTGLVDELAGIMNIRVNQRSGGGIDIRSAEGVKLAGDGAATLSYVRTDSTKGYISATQAGGVGAPQPIQIDGGELRGLMDLRNDKLPGMSDQLGEFVSQAVDQLNAAHNAASAVPPPATLTGRNTGLDMATALGGFSGQTTVAILNASGVVQKRVDIDFTAGTMAVDGGPPGPFSPATFDTDLTAALGGAGSASFTNGALTISANGGNGVAIDEGSSSKTGRGFSHFLGLNDLVRSTGFTTYETGLKPTDAHGFNPGDQIVLRLAAADGNPIRDVTVTVPAAPLMSDLLNSLNNSSTGVGLYGQFNLDANGALAFTGSAPAYASMSIVQDNTQRGTGGPSIGQLFGLGVTERSARVDRFVTNPALVADPTKVATAHLDLTVAAGQPALRPGDGSGALALSTSGDVNTQFQAAGSLGAVNMSVSRYASEFGGAIGREAAAADTRKQSAASVQTEATARRQAVEGVNLDEELVKLTTYQQAFNASARMIQATKDLFDVLTNMV</sequence>
<dbReference type="Pfam" id="PF00460">
    <property type="entry name" value="Flg_bb_rod"/>
    <property type="match status" value="1"/>
</dbReference>
<dbReference type="InterPro" id="IPR010930">
    <property type="entry name" value="Flg_bb/hook_C_dom"/>
</dbReference>
<evidence type="ECO:0000313" key="10">
    <source>
        <dbReference type="EMBL" id="RAK60473.1"/>
    </source>
</evidence>
<dbReference type="SUPFAM" id="SSF64518">
    <property type="entry name" value="Phase 1 flagellin"/>
    <property type="match status" value="1"/>
</dbReference>
<dbReference type="GO" id="GO:0044780">
    <property type="term" value="P:bacterial-type flagellum assembly"/>
    <property type="evidence" value="ECO:0007669"/>
    <property type="project" value="InterPro"/>
</dbReference>
<keyword evidence="10" id="KW-0969">Cilium</keyword>
<dbReference type="AlphaFoldDB" id="A0A328AZW6"/>
<evidence type="ECO:0000256" key="4">
    <source>
        <dbReference type="ARBA" id="ARBA00016244"/>
    </source>
</evidence>
<dbReference type="PROSITE" id="PS00588">
    <property type="entry name" value="FLAGELLA_BB_ROD"/>
    <property type="match status" value="1"/>
</dbReference>
<dbReference type="InterPro" id="IPR001444">
    <property type="entry name" value="Flag_bb_rod_N"/>
</dbReference>
<dbReference type="Pfam" id="PF22638">
    <property type="entry name" value="FlgK_D1"/>
    <property type="match status" value="1"/>
</dbReference>
<keyword evidence="10" id="KW-0966">Cell projection</keyword>
<gene>
    <name evidence="10" type="primary">flgK</name>
    <name evidence="10" type="ORF">DJ021_11985</name>
</gene>
<keyword evidence="10" id="KW-0282">Flagellum</keyword>
<dbReference type="GO" id="GO:0005198">
    <property type="term" value="F:structural molecule activity"/>
    <property type="evidence" value="ECO:0007669"/>
    <property type="project" value="InterPro"/>
</dbReference>
<evidence type="ECO:0000256" key="1">
    <source>
        <dbReference type="ARBA" id="ARBA00004117"/>
    </source>
</evidence>
<evidence type="ECO:0000256" key="5">
    <source>
        <dbReference type="ARBA" id="ARBA00022525"/>
    </source>
</evidence>
<evidence type="ECO:0000256" key="6">
    <source>
        <dbReference type="ARBA" id="ARBA00023143"/>
    </source>
</evidence>
<dbReference type="EMBL" id="QFYP01000001">
    <property type="protein sequence ID" value="RAK60473.1"/>
    <property type="molecule type" value="Genomic_DNA"/>
</dbReference>
<feature type="domain" description="Flagellar basal body rod protein N-terminal" evidence="7">
    <location>
        <begin position="7"/>
        <end position="36"/>
    </location>
</feature>
<keyword evidence="6" id="KW-0975">Bacterial flagellum</keyword>
<feature type="domain" description="Flagellar hook-associated protein FlgK helical" evidence="9">
    <location>
        <begin position="92"/>
        <end position="308"/>
    </location>
</feature>
<dbReference type="PANTHER" id="PTHR30033">
    <property type="entry name" value="FLAGELLAR HOOK-ASSOCIATED PROTEIN 1"/>
    <property type="match status" value="1"/>
</dbReference>